<dbReference type="GO" id="GO:0008168">
    <property type="term" value="F:methyltransferase activity"/>
    <property type="evidence" value="ECO:0007669"/>
    <property type="project" value="UniProtKB-KW"/>
</dbReference>
<evidence type="ECO:0000256" key="4">
    <source>
        <dbReference type="ARBA" id="ARBA00022679"/>
    </source>
</evidence>
<dbReference type="GO" id="GO:0032259">
    <property type="term" value="P:methylation"/>
    <property type="evidence" value="ECO:0007669"/>
    <property type="project" value="UniProtKB-KW"/>
</dbReference>
<dbReference type="InterPro" id="IPR029063">
    <property type="entry name" value="SAM-dependent_MTases_sf"/>
</dbReference>
<accession>A0ABV7S310</accession>
<comment type="similarity">
    <text evidence="6">Belongs to the methyltransferase superfamily. RNA methyltransferase RsmG family.</text>
</comment>
<name>A0ABV7S310_9RHOB</name>
<keyword evidence="4 6" id="KW-0808">Transferase</keyword>
<dbReference type="Gene3D" id="3.40.50.150">
    <property type="entry name" value="Vaccinia Virus protein VP39"/>
    <property type="match status" value="1"/>
</dbReference>
<evidence type="ECO:0000313" key="8">
    <source>
        <dbReference type="Proteomes" id="UP001595596"/>
    </source>
</evidence>
<dbReference type="SUPFAM" id="SSF53335">
    <property type="entry name" value="S-adenosyl-L-methionine-dependent methyltransferases"/>
    <property type="match status" value="1"/>
</dbReference>
<protein>
    <recommendedName>
        <fullName evidence="6">Ribosomal RNA small subunit methyltransferase G</fullName>
        <ecNumber evidence="6">2.1.1.170</ecNumber>
    </recommendedName>
    <alternativeName>
        <fullName evidence="6">16S rRNA 7-methylguanosine methyltransferase</fullName>
        <shortName evidence="6">16S rRNA m7G methyltransferase</shortName>
    </alternativeName>
</protein>
<comment type="function">
    <text evidence="6">Specifically methylates the N7 position of guanine in position 527 of 16S rRNA.</text>
</comment>
<dbReference type="Proteomes" id="UP001595596">
    <property type="component" value="Unassembled WGS sequence"/>
</dbReference>
<dbReference type="Pfam" id="PF02527">
    <property type="entry name" value="GidB"/>
    <property type="match status" value="1"/>
</dbReference>
<keyword evidence="3 6" id="KW-0489">Methyltransferase</keyword>
<organism evidence="7 8">
    <name type="scientific">Paracoccus simplex</name>
    <dbReference type="NCBI Taxonomy" id="2086346"/>
    <lineage>
        <taxon>Bacteria</taxon>
        <taxon>Pseudomonadati</taxon>
        <taxon>Pseudomonadota</taxon>
        <taxon>Alphaproteobacteria</taxon>
        <taxon>Rhodobacterales</taxon>
        <taxon>Paracoccaceae</taxon>
        <taxon>Paracoccus</taxon>
    </lineage>
</organism>
<evidence type="ECO:0000256" key="2">
    <source>
        <dbReference type="ARBA" id="ARBA00022552"/>
    </source>
</evidence>
<comment type="caution">
    <text evidence="7">The sequence shown here is derived from an EMBL/GenBank/DDBJ whole genome shotgun (WGS) entry which is preliminary data.</text>
</comment>
<evidence type="ECO:0000256" key="5">
    <source>
        <dbReference type="ARBA" id="ARBA00022691"/>
    </source>
</evidence>
<dbReference type="NCBIfam" id="TIGR00138">
    <property type="entry name" value="rsmG_gidB"/>
    <property type="match status" value="1"/>
</dbReference>
<feature type="binding site" evidence="6">
    <location>
        <position position="127"/>
    </location>
    <ligand>
        <name>S-adenosyl-L-methionine</name>
        <dbReference type="ChEBI" id="CHEBI:59789"/>
    </ligand>
</feature>
<sequence length="194" mass="21276">MSVSRETEERLACYAALLRKWNPAINLIASSTVGQIESRHIADARQLALLAQSATGTWADLGSGGGLPGIVLAVLRADLAVKLIESDQRKAAFLRTVIRELSLDNAQVINKRIEAADRLEAAQISARALAPLGQLMAHVDRHLRSDGTAWLMKGRNWQAEVSEAQRDWKFDMKTHPSATEPDAAILEIARIRHA</sequence>
<keyword evidence="8" id="KW-1185">Reference proteome</keyword>
<comment type="subcellular location">
    <subcellularLocation>
        <location evidence="6">Cytoplasm</location>
    </subcellularLocation>
</comment>
<comment type="catalytic activity">
    <reaction evidence="6">
        <text>guanosine(527) in 16S rRNA + S-adenosyl-L-methionine = N(7)-methylguanosine(527) in 16S rRNA + S-adenosyl-L-homocysteine</text>
        <dbReference type="Rhea" id="RHEA:42732"/>
        <dbReference type="Rhea" id="RHEA-COMP:10209"/>
        <dbReference type="Rhea" id="RHEA-COMP:10210"/>
        <dbReference type="ChEBI" id="CHEBI:57856"/>
        <dbReference type="ChEBI" id="CHEBI:59789"/>
        <dbReference type="ChEBI" id="CHEBI:74269"/>
        <dbReference type="ChEBI" id="CHEBI:74480"/>
        <dbReference type="EC" id="2.1.1.170"/>
    </reaction>
</comment>
<dbReference type="EMBL" id="JBHRXE010000063">
    <property type="protein sequence ID" value="MFC3571490.1"/>
    <property type="molecule type" value="Genomic_DNA"/>
</dbReference>
<dbReference type="InterPro" id="IPR003682">
    <property type="entry name" value="rRNA_ssu_MeTfrase_G"/>
</dbReference>
<feature type="binding site" evidence="6">
    <location>
        <begin position="113"/>
        <end position="114"/>
    </location>
    <ligand>
        <name>S-adenosyl-L-methionine</name>
        <dbReference type="ChEBI" id="CHEBI:59789"/>
    </ligand>
</feature>
<proteinExistence type="inferred from homology"/>
<comment type="caution">
    <text evidence="6">Lacks conserved residue(s) required for the propagation of feature annotation.</text>
</comment>
<evidence type="ECO:0000256" key="6">
    <source>
        <dbReference type="HAMAP-Rule" id="MF_00074"/>
    </source>
</evidence>
<evidence type="ECO:0000313" key="7">
    <source>
        <dbReference type="EMBL" id="MFC3571490.1"/>
    </source>
</evidence>
<keyword evidence="1 6" id="KW-0963">Cytoplasm</keyword>
<dbReference type="HAMAP" id="MF_00074">
    <property type="entry name" value="16SrRNA_methyltr_G"/>
    <property type="match status" value="1"/>
</dbReference>
<keyword evidence="2 6" id="KW-0698">rRNA processing</keyword>
<dbReference type="PANTHER" id="PTHR31760:SF0">
    <property type="entry name" value="S-ADENOSYL-L-METHIONINE-DEPENDENT METHYLTRANSFERASES SUPERFAMILY PROTEIN"/>
    <property type="match status" value="1"/>
</dbReference>
<dbReference type="PIRSF" id="PIRSF003078">
    <property type="entry name" value="GidB"/>
    <property type="match status" value="1"/>
</dbReference>
<dbReference type="EC" id="2.1.1.170" evidence="6"/>
<feature type="binding site" evidence="6">
    <location>
        <position position="62"/>
    </location>
    <ligand>
        <name>S-adenosyl-L-methionine</name>
        <dbReference type="ChEBI" id="CHEBI:59789"/>
    </ligand>
</feature>
<evidence type="ECO:0000256" key="1">
    <source>
        <dbReference type="ARBA" id="ARBA00022490"/>
    </source>
</evidence>
<dbReference type="PANTHER" id="PTHR31760">
    <property type="entry name" value="S-ADENOSYL-L-METHIONINE-DEPENDENT METHYLTRANSFERASES SUPERFAMILY PROTEIN"/>
    <property type="match status" value="1"/>
</dbReference>
<gene>
    <name evidence="6 7" type="primary">rsmG</name>
    <name evidence="7" type="ORF">ACFOMP_18735</name>
</gene>
<dbReference type="RefSeq" id="WP_379033497.1">
    <property type="nucleotide sequence ID" value="NZ_JBHRXE010000063.1"/>
</dbReference>
<feature type="binding site" evidence="6">
    <location>
        <position position="67"/>
    </location>
    <ligand>
        <name>S-adenosyl-L-methionine</name>
        <dbReference type="ChEBI" id="CHEBI:59789"/>
    </ligand>
</feature>
<keyword evidence="5 6" id="KW-0949">S-adenosyl-L-methionine</keyword>
<reference evidence="8" key="1">
    <citation type="journal article" date="2019" name="Int. J. Syst. Evol. Microbiol.">
        <title>The Global Catalogue of Microorganisms (GCM) 10K type strain sequencing project: providing services to taxonomists for standard genome sequencing and annotation.</title>
        <authorList>
            <consortium name="The Broad Institute Genomics Platform"/>
            <consortium name="The Broad Institute Genome Sequencing Center for Infectious Disease"/>
            <person name="Wu L."/>
            <person name="Ma J."/>
        </authorList>
    </citation>
    <scope>NUCLEOTIDE SEQUENCE [LARGE SCALE GENOMIC DNA]</scope>
    <source>
        <strain evidence="8">VKM B-3226</strain>
    </source>
</reference>
<evidence type="ECO:0000256" key="3">
    <source>
        <dbReference type="ARBA" id="ARBA00022603"/>
    </source>
</evidence>